<dbReference type="InterPro" id="IPR009057">
    <property type="entry name" value="Homeodomain-like_sf"/>
</dbReference>
<name>A0A6J4MAM1_9ACTN</name>
<evidence type="ECO:0000256" key="5">
    <source>
        <dbReference type="PROSITE-ProRule" id="PRU00335"/>
    </source>
</evidence>
<feature type="domain" description="HTH tetR-type" evidence="6">
    <location>
        <begin position="7"/>
        <end position="67"/>
    </location>
</feature>
<dbReference type="InterPro" id="IPR039538">
    <property type="entry name" value="BetI_C"/>
</dbReference>
<dbReference type="PROSITE" id="PS50977">
    <property type="entry name" value="HTH_TETR_2"/>
    <property type="match status" value="1"/>
</dbReference>
<sequence>MARRRVEVRRDEILAATISELESRGLAQTRVADVASTLGISPGLIFYHFATKDALLVAAFEHAVRQDLALLEAAVRRGTDATDRLRRVLGVYGPTGAAFGWRLWIDAWALALRNPVIRTTLRRLDDRWRQTLVDVVQAGVGDGVFVCADPVGSVARVSAFIDGLAVASLTYRNISRTQLRTWVREATAREVGIDPEGLR</sequence>
<dbReference type="GO" id="GO:0000976">
    <property type="term" value="F:transcription cis-regulatory region binding"/>
    <property type="evidence" value="ECO:0007669"/>
    <property type="project" value="TreeGrafter"/>
</dbReference>
<evidence type="ECO:0000256" key="4">
    <source>
        <dbReference type="ARBA" id="ARBA00023163"/>
    </source>
</evidence>
<dbReference type="InterPro" id="IPR050109">
    <property type="entry name" value="HTH-type_TetR-like_transc_reg"/>
</dbReference>
<keyword evidence="4" id="KW-0804">Transcription</keyword>
<keyword evidence="3 5" id="KW-0238">DNA-binding</keyword>
<evidence type="ECO:0000256" key="2">
    <source>
        <dbReference type="ARBA" id="ARBA00023015"/>
    </source>
</evidence>
<dbReference type="Gene3D" id="1.10.357.10">
    <property type="entry name" value="Tetracycline Repressor, domain 2"/>
    <property type="match status" value="1"/>
</dbReference>
<dbReference type="InterPro" id="IPR036271">
    <property type="entry name" value="Tet_transcr_reg_TetR-rel_C_sf"/>
</dbReference>
<dbReference type="PRINTS" id="PR00455">
    <property type="entry name" value="HTHTETR"/>
</dbReference>
<dbReference type="GO" id="GO:0003700">
    <property type="term" value="F:DNA-binding transcription factor activity"/>
    <property type="evidence" value="ECO:0007669"/>
    <property type="project" value="TreeGrafter"/>
</dbReference>
<gene>
    <name evidence="7" type="ORF">AVDCRST_MAG46-2813</name>
</gene>
<dbReference type="PANTHER" id="PTHR30055">
    <property type="entry name" value="HTH-TYPE TRANSCRIPTIONAL REGULATOR RUTR"/>
    <property type="match status" value="1"/>
</dbReference>
<dbReference type="AlphaFoldDB" id="A0A6J4MAM1"/>
<dbReference type="SUPFAM" id="SSF48498">
    <property type="entry name" value="Tetracyclin repressor-like, C-terminal domain"/>
    <property type="match status" value="1"/>
</dbReference>
<evidence type="ECO:0000259" key="6">
    <source>
        <dbReference type="PROSITE" id="PS50977"/>
    </source>
</evidence>
<proteinExistence type="predicted"/>
<accession>A0A6J4MAM1</accession>
<feature type="DNA-binding region" description="H-T-H motif" evidence="5">
    <location>
        <begin position="30"/>
        <end position="49"/>
    </location>
</feature>
<dbReference type="PANTHER" id="PTHR30055:SF200">
    <property type="entry name" value="HTH-TYPE TRANSCRIPTIONAL REPRESSOR BDCR"/>
    <property type="match status" value="1"/>
</dbReference>
<protein>
    <recommendedName>
        <fullName evidence="6">HTH tetR-type domain-containing protein</fullName>
    </recommendedName>
</protein>
<dbReference type="InterPro" id="IPR001647">
    <property type="entry name" value="HTH_TetR"/>
</dbReference>
<keyword evidence="1" id="KW-0678">Repressor</keyword>
<dbReference type="SUPFAM" id="SSF46689">
    <property type="entry name" value="Homeodomain-like"/>
    <property type="match status" value="1"/>
</dbReference>
<dbReference type="Pfam" id="PF13977">
    <property type="entry name" value="TetR_C_6"/>
    <property type="match status" value="1"/>
</dbReference>
<organism evidence="7">
    <name type="scientific">uncultured Nocardioidaceae bacterium</name>
    <dbReference type="NCBI Taxonomy" id="253824"/>
    <lineage>
        <taxon>Bacteria</taxon>
        <taxon>Bacillati</taxon>
        <taxon>Actinomycetota</taxon>
        <taxon>Actinomycetes</taxon>
        <taxon>Propionibacteriales</taxon>
        <taxon>Nocardioidaceae</taxon>
        <taxon>environmental samples</taxon>
    </lineage>
</organism>
<keyword evidence="2" id="KW-0805">Transcription regulation</keyword>
<dbReference type="Pfam" id="PF00440">
    <property type="entry name" value="TetR_N"/>
    <property type="match status" value="1"/>
</dbReference>
<dbReference type="EMBL" id="CADCUD010000193">
    <property type="protein sequence ID" value="CAA9354394.1"/>
    <property type="molecule type" value="Genomic_DNA"/>
</dbReference>
<reference evidence="7" key="1">
    <citation type="submission" date="2020-02" db="EMBL/GenBank/DDBJ databases">
        <authorList>
            <person name="Meier V. D."/>
        </authorList>
    </citation>
    <scope>NUCLEOTIDE SEQUENCE</scope>
    <source>
        <strain evidence="7">AVDCRST_MAG46</strain>
    </source>
</reference>
<evidence type="ECO:0000256" key="3">
    <source>
        <dbReference type="ARBA" id="ARBA00023125"/>
    </source>
</evidence>
<evidence type="ECO:0000313" key="7">
    <source>
        <dbReference type="EMBL" id="CAA9354394.1"/>
    </source>
</evidence>
<evidence type="ECO:0000256" key="1">
    <source>
        <dbReference type="ARBA" id="ARBA00022491"/>
    </source>
</evidence>